<evidence type="ECO:0000259" key="1">
    <source>
        <dbReference type="PROSITE" id="PS51677"/>
    </source>
</evidence>
<gene>
    <name evidence="2" type="ORF">SAMN05660472_00962</name>
</gene>
<dbReference type="GO" id="GO:0005975">
    <property type="term" value="P:carbohydrate metabolic process"/>
    <property type="evidence" value="ECO:0007669"/>
    <property type="project" value="InterPro"/>
</dbReference>
<feature type="domain" description="NodB homology" evidence="1">
    <location>
        <begin position="58"/>
        <end position="235"/>
    </location>
</feature>
<dbReference type="GO" id="GO:0016020">
    <property type="term" value="C:membrane"/>
    <property type="evidence" value="ECO:0007669"/>
    <property type="project" value="TreeGrafter"/>
</dbReference>
<name>A0A1G8ZW84_9FIRM</name>
<dbReference type="NCBIfam" id="TIGR02764">
    <property type="entry name" value="spore_ybaN_pdaB"/>
    <property type="match status" value="1"/>
</dbReference>
<dbReference type="PANTHER" id="PTHR10587">
    <property type="entry name" value="GLYCOSYL TRANSFERASE-RELATED"/>
    <property type="match status" value="1"/>
</dbReference>
<dbReference type="InterPro" id="IPR050248">
    <property type="entry name" value="Polysacc_deacetylase_ArnD"/>
</dbReference>
<dbReference type="Pfam" id="PF01522">
    <property type="entry name" value="Polysacc_deac_1"/>
    <property type="match status" value="1"/>
</dbReference>
<protein>
    <submittedName>
        <fullName evidence="2">Polysaccharide deacetylase family sporulation protein PdaB</fullName>
    </submittedName>
</protein>
<dbReference type="STRING" id="393762.SAMN05660472_00962"/>
<evidence type="ECO:0000313" key="2">
    <source>
        <dbReference type="EMBL" id="SDK18380.1"/>
    </source>
</evidence>
<evidence type="ECO:0000313" key="3">
    <source>
        <dbReference type="Proteomes" id="UP000198718"/>
    </source>
</evidence>
<dbReference type="InterPro" id="IPR002509">
    <property type="entry name" value="NODB_dom"/>
</dbReference>
<keyword evidence="3" id="KW-1185">Reference proteome</keyword>
<dbReference type="PROSITE" id="PS51677">
    <property type="entry name" value="NODB"/>
    <property type="match status" value="1"/>
</dbReference>
<dbReference type="Gene3D" id="3.20.20.370">
    <property type="entry name" value="Glycoside hydrolase/deacetylase"/>
    <property type="match status" value="1"/>
</dbReference>
<accession>A0A1G8ZW84</accession>
<dbReference type="InterPro" id="IPR011330">
    <property type="entry name" value="Glyco_hydro/deAcase_b/a-brl"/>
</dbReference>
<sequence>MKIYIFSKRVVAVIIVAILVLLGFFTFFTSFTKSFAGITAVFSPQRKLPIYSVETEEKKVAISFDAAWGDEFTDDILNTLDKYNVKTTFFLVGFWVDKYPDMVKKIHDRGHEIGNHSSTHPHMSKITREQIVKELKTTEEKIEAITGIRPTVFRPPFGDYNNLLIDTAKELGYHTIQWDVDSLDWKEMGVHAVVDRVSRNAKKGSIILFHNNAKYVAEYLPLVLEKLQEQGYEIVPISQLILHEDYIIDHSGRQKRVN</sequence>
<dbReference type="SUPFAM" id="SSF88713">
    <property type="entry name" value="Glycoside hydrolase/deacetylase"/>
    <property type="match status" value="1"/>
</dbReference>
<dbReference type="OrthoDB" id="9806342at2"/>
<dbReference type="Proteomes" id="UP000198718">
    <property type="component" value="Unassembled WGS sequence"/>
</dbReference>
<dbReference type="PANTHER" id="PTHR10587:SF128">
    <property type="entry name" value="POLYSACCHARIDE DEACETYLASE PDAB-RELATED"/>
    <property type="match status" value="1"/>
</dbReference>
<dbReference type="AlphaFoldDB" id="A0A1G8ZW84"/>
<reference evidence="2 3" key="1">
    <citation type="submission" date="2016-10" db="EMBL/GenBank/DDBJ databases">
        <authorList>
            <person name="de Groot N.N."/>
        </authorList>
    </citation>
    <scope>NUCLEOTIDE SEQUENCE [LARGE SCALE GENOMIC DNA]</scope>
    <source>
        <strain evidence="2 3">DSM 18346</strain>
    </source>
</reference>
<dbReference type="RefSeq" id="WP_090551004.1">
    <property type="nucleotide sequence ID" value="NZ_FNFP01000001.1"/>
</dbReference>
<dbReference type="GO" id="GO:0016810">
    <property type="term" value="F:hydrolase activity, acting on carbon-nitrogen (but not peptide) bonds"/>
    <property type="evidence" value="ECO:0007669"/>
    <property type="project" value="InterPro"/>
</dbReference>
<dbReference type="CDD" id="cd10917">
    <property type="entry name" value="CE4_NodB_like_6s_7s"/>
    <property type="match status" value="1"/>
</dbReference>
<dbReference type="InterPro" id="IPR014132">
    <property type="entry name" value="PdaB-like"/>
</dbReference>
<dbReference type="EMBL" id="FNFP01000001">
    <property type="protein sequence ID" value="SDK18380.1"/>
    <property type="molecule type" value="Genomic_DNA"/>
</dbReference>
<proteinExistence type="predicted"/>
<organism evidence="2 3">
    <name type="scientific">Natronincola ferrireducens</name>
    <dbReference type="NCBI Taxonomy" id="393762"/>
    <lineage>
        <taxon>Bacteria</taxon>
        <taxon>Bacillati</taxon>
        <taxon>Bacillota</taxon>
        <taxon>Clostridia</taxon>
        <taxon>Peptostreptococcales</taxon>
        <taxon>Natronincolaceae</taxon>
        <taxon>Natronincola</taxon>
    </lineage>
</organism>